<evidence type="ECO:0000313" key="1">
    <source>
        <dbReference type="EMBL" id="NNH21764.1"/>
    </source>
</evidence>
<accession>A0A849BMA8</accession>
<dbReference type="EMBL" id="JABEMA010000007">
    <property type="protein sequence ID" value="NNH21764.1"/>
    <property type="molecule type" value="Genomic_DNA"/>
</dbReference>
<gene>
    <name evidence="1" type="ORF">HLB09_01405</name>
</gene>
<sequence length="119" mass="11849">MSSAPGAPDPERDVAEVVRDAVVAAPGVVSLHAGPFGEVGTYLPGRRVAGVRISEDEVEVHVVAALGQPVAVTSAAVMTALADLPAWTGLADRPAHVVVEDVADPAEAAQAALPAGPSS</sequence>
<dbReference type="RefSeq" id="WP_171201625.1">
    <property type="nucleotide sequence ID" value="NZ_BAAANP010000007.1"/>
</dbReference>
<proteinExistence type="predicted"/>
<protein>
    <submittedName>
        <fullName evidence="1">Asp23/Gls24 family envelope stress response protein</fullName>
    </submittedName>
</protein>
<organism evidence="1 2">
    <name type="scientific">Pseudokineococcus marinus</name>
    <dbReference type="NCBI Taxonomy" id="351215"/>
    <lineage>
        <taxon>Bacteria</taxon>
        <taxon>Bacillati</taxon>
        <taxon>Actinomycetota</taxon>
        <taxon>Actinomycetes</taxon>
        <taxon>Kineosporiales</taxon>
        <taxon>Kineosporiaceae</taxon>
        <taxon>Pseudokineococcus</taxon>
    </lineage>
</organism>
<evidence type="ECO:0000313" key="2">
    <source>
        <dbReference type="Proteomes" id="UP000555552"/>
    </source>
</evidence>
<dbReference type="Proteomes" id="UP000555552">
    <property type="component" value="Unassembled WGS sequence"/>
</dbReference>
<keyword evidence="2" id="KW-1185">Reference proteome</keyword>
<comment type="caution">
    <text evidence="1">The sequence shown here is derived from an EMBL/GenBank/DDBJ whole genome shotgun (WGS) entry which is preliminary data.</text>
</comment>
<name>A0A849BMA8_9ACTN</name>
<reference evidence="1 2" key="1">
    <citation type="submission" date="2020-05" db="EMBL/GenBank/DDBJ databases">
        <title>MicrobeNet Type strains.</title>
        <authorList>
            <person name="Nicholson A.C."/>
        </authorList>
    </citation>
    <scope>NUCLEOTIDE SEQUENCE [LARGE SCALE GENOMIC DNA]</scope>
    <source>
        <strain evidence="1 2">JCM 14547</strain>
    </source>
</reference>
<dbReference type="AlphaFoldDB" id="A0A849BMA8"/>